<evidence type="ECO:0008006" key="5">
    <source>
        <dbReference type="Google" id="ProtNLM"/>
    </source>
</evidence>
<dbReference type="EMBL" id="CP018867">
    <property type="protein sequence ID" value="AUI72308.1"/>
    <property type="molecule type" value="Genomic_DNA"/>
</dbReference>
<evidence type="ECO:0000256" key="2">
    <source>
        <dbReference type="SAM" id="SignalP"/>
    </source>
</evidence>
<accession>A0A2K9HIU9</accession>
<dbReference type="RefSeq" id="WP_057738918.1">
    <property type="nucleotide sequence ID" value="NZ_AZDQ01000029.1"/>
</dbReference>
<evidence type="ECO:0000313" key="4">
    <source>
        <dbReference type="Proteomes" id="UP000234653"/>
    </source>
</evidence>
<feature type="compositionally biased region" description="Gly residues" evidence="1">
    <location>
        <begin position="3059"/>
        <end position="3069"/>
    </location>
</feature>
<gene>
    <name evidence="3" type="ORF">LA20249_08990</name>
</gene>
<proteinExistence type="predicted"/>
<evidence type="ECO:0000313" key="3">
    <source>
        <dbReference type="EMBL" id="AUI72308.1"/>
    </source>
</evidence>
<reference evidence="3 4" key="1">
    <citation type="submission" date="2016-12" db="EMBL/GenBank/DDBJ databases">
        <title>The whole genome sequencing and assembly of Lactobacillus alimentarius DSM 20249T strain.</title>
        <authorList>
            <person name="Lee Y.-J."/>
            <person name="Yi H."/>
            <person name="Bahn Y.-S."/>
            <person name="Kim J.F."/>
            <person name="Lee D.-W."/>
        </authorList>
    </citation>
    <scope>NUCLEOTIDE SEQUENCE [LARGE SCALE GENOMIC DNA]</scope>
    <source>
        <strain evidence="3 4">DSM 20249</strain>
    </source>
</reference>
<feature type="region of interest" description="Disordered" evidence="1">
    <location>
        <begin position="494"/>
        <end position="527"/>
    </location>
</feature>
<dbReference type="KEGG" id="lali:LA20249_08990"/>
<feature type="signal peptide" evidence="2">
    <location>
        <begin position="1"/>
        <end position="21"/>
    </location>
</feature>
<feature type="compositionally biased region" description="Polar residues" evidence="1">
    <location>
        <begin position="2987"/>
        <end position="2997"/>
    </location>
</feature>
<feature type="region of interest" description="Disordered" evidence="1">
    <location>
        <begin position="3053"/>
        <end position="3093"/>
    </location>
</feature>
<organism evidence="3 4">
    <name type="scientific">Companilactobacillus alimentarius DSM 20249</name>
    <dbReference type="NCBI Taxonomy" id="1423720"/>
    <lineage>
        <taxon>Bacteria</taxon>
        <taxon>Bacillati</taxon>
        <taxon>Bacillota</taxon>
        <taxon>Bacilli</taxon>
        <taxon>Lactobacillales</taxon>
        <taxon>Lactobacillaceae</taxon>
        <taxon>Companilactobacillus</taxon>
    </lineage>
</organism>
<protein>
    <recommendedName>
        <fullName evidence="5">Gram-positive cocci surface proteins LPxTG domain-containing protein</fullName>
    </recommendedName>
</protein>
<dbReference type="OrthoDB" id="2330123at2"/>
<sequence>MKKNVKYIGSAVAVALLAAGAPVIVPMLEPTEDAYAWASPIKNDNATPTQMLTAFKSQFDNRYIADPDTLVQALKTLSGDSYKNFLYFNKDDPKHIHDIQNDAALAKLKDQSKLLPGNYFEDSASDYYYRDILGYISITGAGSTTPENTASSEDLSTLADNISSGKVALPITVTIHLVQSTNSNDGNYDPPSLQGVDPSLTTFSFTISSSRMDIKQDQSVPTVFMGSTMTDSALTSGNNSLLITDNYSSSTDNSSDMSRTPIYGKSLFNSKQSALTYAKSSSFDPSSGDSGDATDALDSSGKLAKAGTYYQTISYNLDNGKDKTIDNMIAGTESAFPTYINGSKVSANDGTDYVLNKTAKTLTVARPITVSGTATAKLNSNLVVNLNSETNDTSLTDSTNDILVNDLGNPISVNKVELGDTYYNDDKTTKPADSVVDGKFTKTGTYYRRVTFYLTSIEGIDFEGNLSKDTTNNTVTYVQAVNVNNTVTKNVLSPNTTVGSSNSSTDVTGENTDKTANENTLTNPNGSLVDTTKGDYSGISFGTNYYKYDSDFYNSNATYSNVLNSEVLNNTGTPTSGVVDTNGNFAKSGDYLRTITFNLIDGVVDTNSFGTDDTTYKLSTDDVGNNTVTYVQKVHIAPAPKTQVSVDLDTISVGPGAINNTDKAKLTGTDNDTLTDTDSTISSLIDTTKGTNGISFGDKYYTDDELTTESTNGLNSVGTYYRTVTFYLNQDSSTLDFDKNVVASDDNSVTFVQTIVVNKVDVEATVPNISYQVGMDNPIGPNYDLKVGSEYLINARVSSGSNYYNGEANAKNKTNPISYKKISDIKTPGDYYRELTFELGDKYDGLEVSNYNFQSVNGIAPVISSDGKELTYMQEINVTKSPLVAESIETIKVTMGDSTPIFGDNDSLTIGKNEVASSDQLEYGFKYYDTAQDALDSYTGKEVPESKYVSGNGYSPVFLKSQTYFRTITFKVFGSVDSYTFNGTEGTDYVLGEDGVKGRLITFAQPIVVTGPTVTAQIPPLTLTYGSVQYSDVTNTGELSLVDSTTGKSIGTTAGKNEFYASAEDAYENEIGYLDYNDLNADTTYYRRITFNVSKPGDLTNHDYTNDYDFTNEKINGYYAIIGRNTVSYIQEVHVNPVSTTLKVDYQPVKLGTALVRGIPIGYLMNNNENLQNSDIIPKYAFYNSAEDALKESNPILNQKPDPASEADLTIFTKARDYYYPLTFTVSNVNNYKLSGTEGVDYVVDSTNNTITYAVKVTVSKSATTATVPDITIGVGVPISTIDNDFDGISIISNDTGKPIPSSDQIGAYPRIISSELTPRYYDTNEISADNIGTLTPFEGSAFTKPGTYYRLVGLYNSDVPNYSFDDLINGSTGMTQSDGEGNEIVLYIQKVNVVANPVSEKIDTVSASVGSAVTSAPSGDNDLTANDESIVDTSKTSTGGEYFASASDAVSNNNSLGTTFKNNGKVYRRITFALNNPISDYSFEGIAGSDYVVDTNSNTVTFAQPVIVNTSTVVPNISTETVQNGSLISSSENGNNDLMVNNQSIVADNGISYGTDYYDSSDKIADVLSGQVQPVSSVTDGTNFTNAGSYYRIIKFSLKDGLDASGYAFGNGKVDGNTVEYVQKVNVKANSTLVEVPRVITNTGALTTSFDEQADYGLTSAGGSIVSADGIQFGNYYDDVKSALSPATATPSAGVDQVNHKFLKNQTFYRTVTFTLKSDTSNYDFSNLPAGSYSLSGNKITLAQEINVEDNPASVDIFDAQGSLNGLVINSEQADKNNLYVTDDSGNKTPIYQSISFDSNYYSKDDLSADSAVNITSSDGKFTKAGTYYREIIFHLKDGVGDVTDFNGTDVKNIDKTNNTVSFVQKVNVTPNTTTVNVKNLNVNVGDSTNISDTAGDGLIDSDNNSLVENNGISFDTNYYSSAADALKGDTSKAVNVGTNFTTAGETYYRRITFKLKDDANNYTFTDLVNGVGSTKDGNSITFVQAITVNKSTVTSDISPLQAIKVGSTTGDVKETSTDQLFDQNDNSIIANGGKKVGTDYYDSAAAALSSVTESDTAKSLGVKDNKFTKPQTYYRTITFTLKNPVDQYSFAGKAGEDYVIGADNKTITYVQSVTASANPTTATIPDINVNVGTEVSSIDNNVDGIELIDNSTTSTLINKITADTVIYNSVNDALMGNTSKKVMETSFPSAGQTYYRRVTITLNDDAANHDFTDMVNDVEPIISKDGTTITYIQQINVGVSAVNEKIANVTGKVGDKVSDVTLGTNDLTINNGKGSIMTNGGIKTGDEYYSSPEDAIENVSALGDTLNKPGTYYRTITFELNNPASSYTFNGTEGTDYSVDGNEVTFAQKITVGSISATASVDPINVSAKTKVSVIAGDQDYTLTGAEFDHVGTTYYKSLKGALNQDSSDVDSGAVSGDYLNEGNYYRLIYFNLDSDFAKDYVVSDDNVKVIDEHVAVYAQPVNVKNKAASKYNVSVGKANVGDNKVSDTASENELYDQNGQKISDVTVSYGSKYYDRASDVFESGIKTTSNVDSEGNFTKADTYYREIIFHLTSAELDANNFGPDAQVDMKNKTVSFVQAVVVGANTITVTVDPLTVNVGTSINADNVTNTDSFKLTDSAGKSLGTATVDNTFYSSVDGALNKNTTAITTGAIDGAFVKGTFYRVITFKTDNPDFAKDYVLNNPNVRINEDGSISFAQQINVQNSSLATPNIAVARTTTGNGDGLNDKSGNQLFDQAGKNIAQDVTFGTDYFTNYNDVFKGTKPGKFTTAGTYYRAITFRVNPADINNNTFGTDAHLGKDTVSYVQTVVVEPDQEQINVSNLDLNVAVNTKDNPALTSTDNYTLTNSKGSLVDPTKGIVLGKQYFTDKDLTKPAKDASGVRILKAGNYFRTVKFYLVANAGSADDFDKIGGKYNLADNSVTFVQKIKATTSSAIYKINNATVESDVLTTDSELNNPEDIYIVGKDGHTIVADGGISFDSNIYSTKSDAENQSNPNKDVDKNNKFTRTGSYYQRVTVSLVDNGVNAYDFGGDTAVDKDNNEVTFIRVITVNPASSTGGSTGGNSGSTTGGNSSSSGTGSGSSENESNDDWTYTPIKGVVTTESNYSEYTLNNQNNEEIVNRALIENTAWKTDQYRTNKKGVRQYRVATDEWIDASDVVFDQEVTDDWTYSSIKGVVTTKNNRDSYQLDSHTNNPINNRKLAKNSAWKTDLYRSNHEGVRQYRVATGEWIDVNDVVFSQGTADEDNWIYTNINGIITTKTAQETYALNNQANKIISKRSLAEDTSWKTDEYRTNKEGVRQYRVATGEWVDANYVFYEEPVATGVFKNASKVNGIINLDRTSTVYKLYSKENQLIEDYSLAKETSWKADYQAEDSDGSLYYHVGKDEWIKAVKGVHFNIYAWY</sequence>
<keyword evidence="4" id="KW-1185">Reference proteome</keyword>
<feature type="compositionally biased region" description="Polar residues" evidence="1">
    <location>
        <begin position="517"/>
        <end position="527"/>
    </location>
</feature>
<feature type="region of interest" description="Disordered" evidence="1">
    <location>
        <begin position="2987"/>
        <end position="3006"/>
    </location>
</feature>
<evidence type="ECO:0000256" key="1">
    <source>
        <dbReference type="SAM" id="MobiDB-lite"/>
    </source>
</evidence>
<feature type="compositionally biased region" description="Polar residues" evidence="1">
    <location>
        <begin position="494"/>
        <end position="510"/>
    </location>
</feature>
<name>A0A2K9HIU9_9LACO</name>
<keyword evidence="2" id="KW-0732">Signal</keyword>
<dbReference type="Proteomes" id="UP000234653">
    <property type="component" value="Chromosome"/>
</dbReference>
<feature type="compositionally biased region" description="Low complexity" evidence="1">
    <location>
        <begin position="3070"/>
        <end position="3085"/>
    </location>
</feature>
<feature type="chain" id="PRO_5039420355" description="Gram-positive cocci surface proteins LPxTG domain-containing protein" evidence="2">
    <location>
        <begin position="22"/>
        <end position="3402"/>
    </location>
</feature>